<proteinExistence type="predicted"/>
<reference evidence="3 4" key="1">
    <citation type="submission" date="2023-04" db="EMBL/GenBank/DDBJ databases">
        <title>Australian commercial rhizobial inoculants.</title>
        <authorList>
            <person name="Kohlmeier M.G."/>
            <person name="O'Hara G.W."/>
            <person name="Colombi E."/>
            <person name="Ramsay J.P."/>
            <person name="Terpolilli J."/>
        </authorList>
    </citation>
    <scope>NUCLEOTIDE SEQUENCE [LARGE SCALE GENOMIC DNA]</scope>
    <source>
        <strain evidence="3 4">CB627</strain>
    </source>
</reference>
<dbReference type="SUPFAM" id="SSF52540">
    <property type="entry name" value="P-loop containing nucleoside triphosphate hydrolases"/>
    <property type="match status" value="1"/>
</dbReference>
<dbReference type="InterPro" id="IPR027417">
    <property type="entry name" value="P-loop_NTPase"/>
</dbReference>
<evidence type="ECO:0000313" key="4">
    <source>
        <dbReference type="Proteomes" id="UP001221546"/>
    </source>
</evidence>
<dbReference type="InterPro" id="IPR007694">
    <property type="entry name" value="DNA_helicase_DnaB-like_C"/>
</dbReference>
<evidence type="ECO:0000256" key="1">
    <source>
        <dbReference type="SAM" id="MobiDB-lite"/>
    </source>
</evidence>
<feature type="compositionally biased region" description="Basic and acidic residues" evidence="1">
    <location>
        <begin position="195"/>
        <end position="206"/>
    </location>
</feature>
<evidence type="ECO:0000259" key="2">
    <source>
        <dbReference type="PROSITE" id="PS51199"/>
    </source>
</evidence>
<dbReference type="RefSeq" id="WP_076826830.1">
    <property type="nucleotide sequence ID" value="NZ_CP121646.1"/>
</dbReference>
<name>A0ABY8JN17_9BRAD</name>
<keyword evidence="4" id="KW-1185">Reference proteome</keyword>
<dbReference type="Gene3D" id="3.40.50.300">
    <property type="entry name" value="P-loop containing nucleotide triphosphate hydrolases"/>
    <property type="match status" value="1"/>
</dbReference>
<dbReference type="PANTHER" id="PTHR30153:SF2">
    <property type="entry name" value="REPLICATIVE DNA HELICASE"/>
    <property type="match status" value="1"/>
</dbReference>
<protein>
    <submittedName>
        <fullName evidence="3">DnaB-like helicase C-terminal domain-containing protein</fullName>
    </submittedName>
</protein>
<sequence>MSARTRSLAERAQREGRRLGFIVIDYLKYLKASSQYRGQRHYEIGEICGGLKSLAKELNIVVILLAQLNREVEKRDDKRPQLSDLRESGDIEADADTVLFLFREEYYPSKLEPKPGTPEHMEWQTKIESCHNRLEIIVTKQRSGPTDSSGYSVTPQHSYALDLVATITRLQASSPTKLAVRCPLGAEPRDRDQHLQAGAMRHDADQAGRWVVRGAGRDDGAGG</sequence>
<dbReference type="PROSITE" id="PS51199">
    <property type="entry name" value="SF4_HELICASE"/>
    <property type="match status" value="1"/>
</dbReference>
<dbReference type="Proteomes" id="UP001221546">
    <property type="component" value="Chromosome"/>
</dbReference>
<feature type="region of interest" description="Disordered" evidence="1">
    <location>
        <begin position="195"/>
        <end position="223"/>
    </location>
</feature>
<dbReference type="EMBL" id="CP121646">
    <property type="protein sequence ID" value="WFU65403.1"/>
    <property type="molecule type" value="Genomic_DNA"/>
</dbReference>
<evidence type="ECO:0000313" key="3">
    <source>
        <dbReference type="EMBL" id="WFU65403.1"/>
    </source>
</evidence>
<accession>A0ABY8JN17</accession>
<feature type="domain" description="SF4 helicase" evidence="2">
    <location>
        <begin position="1"/>
        <end position="167"/>
    </location>
</feature>
<dbReference type="Pfam" id="PF03796">
    <property type="entry name" value="DnaB_C"/>
    <property type="match status" value="1"/>
</dbReference>
<organism evidence="3 4">
    <name type="scientific">Bradyrhizobium brasilense</name>
    <dbReference type="NCBI Taxonomy" id="1419277"/>
    <lineage>
        <taxon>Bacteria</taxon>
        <taxon>Pseudomonadati</taxon>
        <taxon>Pseudomonadota</taxon>
        <taxon>Alphaproteobacteria</taxon>
        <taxon>Hyphomicrobiales</taxon>
        <taxon>Nitrobacteraceae</taxon>
        <taxon>Bradyrhizobium</taxon>
    </lineage>
</organism>
<gene>
    <name evidence="3" type="ORF">QA636_07695</name>
</gene>
<dbReference type="PANTHER" id="PTHR30153">
    <property type="entry name" value="REPLICATIVE DNA HELICASE DNAB"/>
    <property type="match status" value="1"/>
</dbReference>